<dbReference type="NCBIfam" id="TIGR01230">
    <property type="entry name" value="agmatinase"/>
    <property type="match status" value="1"/>
</dbReference>
<feature type="binding site" evidence="4">
    <location>
        <position position="106"/>
    </location>
    <ligand>
        <name>Mn(2+)</name>
        <dbReference type="ChEBI" id="CHEBI:29035"/>
        <label>1</label>
    </ligand>
</feature>
<feature type="binding site" evidence="4">
    <location>
        <position position="214"/>
    </location>
    <ligand>
        <name>Mn(2+)</name>
        <dbReference type="ChEBI" id="CHEBI:29035"/>
        <label>1</label>
    </ligand>
</feature>
<protein>
    <submittedName>
        <fullName evidence="5">Agmatinase</fullName>
    </submittedName>
</protein>
<dbReference type="Gene3D" id="3.40.800.10">
    <property type="entry name" value="Ureohydrolase domain"/>
    <property type="match status" value="1"/>
</dbReference>
<accession>D6SQP1</accession>
<dbReference type="PIRSF" id="PIRSF036979">
    <property type="entry name" value="Arginase"/>
    <property type="match status" value="1"/>
</dbReference>
<sequence length="288" mass="32075">MFDDFLDLEGSGGDNIVHVWPVPYQGTVSFDTGTKDGPEALFKASYQIEPYDPELDADISDYCSFKTLPFQRPVVSGPGQLQQEMDFFLEKFDPCRDFILTLGGEHSIAFPLIRFYSRAYPDLTVLQVDAHADLRSDFQGSPYSHACVMSRVRDLGLKTASLGIRSMDRDQAQIIKNSPCRIMAMHPWNLPSPAQAAEAVKDFIGSGPVYLTFDADGLDPSIMPGTGTPEPGGLEYTWINDFWKHFWPGPRLVGMDFCELAPRPGSVLSESVGVKCILRVLLSYFRTI</sequence>
<dbReference type="OrthoDB" id="9789727at2"/>
<dbReference type="PROSITE" id="PS51409">
    <property type="entry name" value="ARGINASE_2"/>
    <property type="match status" value="1"/>
</dbReference>
<comment type="caution">
    <text evidence="5">The sequence shown here is derived from an EMBL/GenBank/DDBJ whole genome shotgun (WGS) entry which is preliminary data.</text>
</comment>
<evidence type="ECO:0000256" key="1">
    <source>
        <dbReference type="ARBA" id="ARBA00009227"/>
    </source>
</evidence>
<dbReference type="CDD" id="cd11593">
    <property type="entry name" value="Agmatinase-like_2"/>
    <property type="match status" value="1"/>
</dbReference>
<dbReference type="Pfam" id="PF00491">
    <property type="entry name" value="Arginase"/>
    <property type="match status" value="1"/>
</dbReference>
<dbReference type="GO" id="GO:0046872">
    <property type="term" value="F:metal ion binding"/>
    <property type="evidence" value="ECO:0007669"/>
    <property type="project" value="UniProtKB-KW"/>
</dbReference>
<keyword evidence="4" id="KW-0464">Manganese</keyword>
<name>D6SQP1_9BACT</name>
<evidence type="ECO:0000313" key="5">
    <source>
        <dbReference type="EMBL" id="EFI35067.1"/>
    </source>
</evidence>
<feature type="binding site" evidence="4">
    <location>
        <position position="216"/>
    </location>
    <ligand>
        <name>Mn(2+)</name>
        <dbReference type="ChEBI" id="CHEBI:29035"/>
        <label>1</label>
    </ligand>
</feature>
<evidence type="ECO:0000256" key="3">
    <source>
        <dbReference type="ARBA" id="ARBA00022801"/>
    </source>
</evidence>
<dbReference type="RefSeq" id="WP_008870381.1">
    <property type="nucleotide sequence ID" value="NZ_ACJN02000002.1"/>
</dbReference>
<gene>
    <name evidence="5" type="ORF">Dthio_PD2461</name>
</gene>
<feature type="binding site" evidence="4">
    <location>
        <position position="133"/>
    </location>
    <ligand>
        <name>Mn(2+)</name>
        <dbReference type="ChEBI" id="CHEBI:29035"/>
        <label>1</label>
    </ligand>
</feature>
<dbReference type="GO" id="GO:0033389">
    <property type="term" value="P:putrescine biosynthetic process from arginine, via agmatine"/>
    <property type="evidence" value="ECO:0007669"/>
    <property type="project" value="TreeGrafter"/>
</dbReference>
<keyword evidence="3" id="KW-0378">Hydrolase</keyword>
<evidence type="ECO:0000313" key="6">
    <source>
        <dbReference type="Proteomes" id="UP000005496"/>
    </source>
</evidence>
<keyword evidence="6" id="KW-1185">Reference proteome</keyword>
<dbReference type="Proteomes" id="UP000005496">
    <property type="component" value="Unassembled WGS sequence"/>
</dbReference>
<comment type="similarity">
    <text evidence="1">Belongs to the arginase family. Agmatinase subfamily.</text>
</comment>
<dbReference type="InterPro" id="IPR023696">
    <property type="entry name" value="Ureohydrolase_dom_sf"/>
</dbReference>
<dbReference type="SUPFAM" id="SSF52768">
    <property type="entry name" value="Arginase/deacetylase"/>
    <property type="match status" value="1"/>
</dbReference>
<dbReference type="InterPro" id="IPR006035">
    <property type="entry name" value="Ureohydrolase"/>
</dbReference>
<keyword evidence="2 4" id="KW-0479">Metal-binding</keyword>
<feature type="binding site" evidence="4">
    <location>
        <position position="131"/>
    </location>
    <ligand>
        <name>Mn(2+)</name>
        <dbReference type="ChEBI" id="CHEBI:29035"/>
        <label>1</label>
    </ligand>
</feature>
<dbReference type="PANTHER" id="PTHR11358:SF26">
    <property type="entry name" value="GUANIDINO ACID HYDROLASE, MITOCHONDRIAL"/>
    <property type="match status" value="1"/>
</dbReference>
<reference evidence="5" key="1">
    <citation type="submission" date="2010-05" db="EMBL/GenBank/DDBJ databases">
        <title>The draft genome of Desulfonatronospira thiodismutans ASO3-1.</title>
        <authorList>
            <consortium name="US DOE Joint Genome Institute (JGI-PGF)"/>
            <person name="Lucas S."/>
            <person name="Copeland A."/>
            <person name="Lapidus A."/>
            <person name="Cheng J.-F."/>
            <person name="Bruce D."/>
            <person name="Goodwin L."/>
            <person name="Pitluck S."/>
            <person name="Chertkov O."/>
            <person name="Brettin T."/>
            <person name="Detter J.C."/>
            <person name="Han C."/>
            <person name="Land M.L."/>
            <person name="Hauser L."/>
            <person name="Kyrpides N."/>
            <person name="Mikhailova N."/>
            <person name="Muyzer G."/>
            <person name="Woyke T."/>
        </authorList>
    </citation>
    <scope>NUCLEOTIDE SEQUENCE [LARGE SCALE GENOMIC DNA]</scope>
    <source>
        <strain evidence="5">ASO3-1</strain>
    </source>
</reference>
<dbReference type="PANTHER" id="PTHR11358">
    <property type="entry name" value="ARGINASE/AGMATINASE"/>
    <property type="match status" value="1"/>
</dbReference>
<dbReference type="InterPro" id="IPR005925">
    <property type="entry name" value="Agmatinase-rel"/>
</dbReference>
<comment type="cofactor">
    <cofactor evidence="4">
        <name>Mn(2+)</name>
        <dbReference type="ChEBI" id="CHEBI:29035"/>
    </cofactor>
    <text evidence="4">Binds 2 manganese ions per subunit.</text>
</comment>
<dbReference type="eggNOG" id="COG0010">
    <property type="taxonomic scope" value="Bacteria"/>
</dbReference>
<dbReference type="EMBL" id="ACJN02000002">
    <property type="protein sequence ID" value="EFI35067.1"/>
    <property type="molecule type" value="Genomic_DNA"/>
</dbReference>
<proteinExistence type="inferred from homology"/>
<organism evidence="5 6">
    <name type="scientific">Desulfonatronospira thiodismutans ASO3-1</name>
    <dbReference type="NCBI Taxonomy" id="555779"/>
    <lineage>
        <taxon>Bacteria</taxon>
        <taxon>Pseudomonadati</taxon>
        <taxon>Thermodesulfobacteriota</taxon>
        <taxon>Desulfovibrionia</taxon>
        <taxon>Desulfovibrionales</taxon>
        <taxon>Desulfonatronovibrionaceae</taxon>
        <taxon>Desulfonatronospira</taxon>
    </lineage>
</organism>
<evidence type="ECO:0000256" key="2">
    <source>
        <dbReference type="ARBA" id="ARBA00022723"/>
    </source>
</evidence>
<feature type="binding site" evidence="4">
    <location>
        <position position="129"/>
    </location>
    <ligand>
        <name>Mn(2+)</name>
        <dbReference type="ChEBI" id="CHEBI:29035"/>
        <label>1</label>
    </ligand>
</feature>
<dbReference type="AlphaFoldDB" id="D6SQP1"/>
<dbReference type="GO" id="GO:0008783">
    <property type="term" value="F:agmatinase activity"/>
    <property type="evidence" value="ECO:0007669"/>
    <property type="project" value="TreeGrafter"/>
</dbReference>
<evidence type="ECO:0000256" key="4">
    <source>
        <dbReference type="PIRSR" id="PIRSR036979-1"/>
    </source>
</evidence>